<dbReference type="Proteomes" id="UP000700334">
    <property type="component" value="Unassembled WGS sequence"/>
</dbReference>
<proteinExistence type="inferred from homology"/>
<evidence type="ECO:0000259" key="15">
    <source>
        <dbReference type="PROSITE" id="PS50240"/>
    </source>
</evidence>
<evidence type="ECO:0000256" key="9">
    <source>
        <dbReference type="ARBA" id="ARBA00023157"/>
    </source>
</evidence>
<dbReference type="AlphaFoldDB" id="A0A8J6AN74"/>
<comment type="subcellular location">
    <subcellularLocation>
        <location evidence="1">Secreted</location>
    </subcellularLocation>
</comment>
<evidence type="ECO:0000256" key="2">
    <source>
        <dbReference type="ARBA" id="ARBA00009228"/>
    </source>
</evidence>
<dbReference type="SUPFAM" id="SSF50494">
    <property type="entry name" value="Trypsin-like serine proteases"/>
    <property type="match status" value="3"/>
</dbReference>
<keyword evidence="9" id="KW-1015">Disulfide bond</keyword>
<feature type="domain" description="Peptidase S1" evidence="15">
    <location>
        <begin position="285"/>
        <end position="516"/>
    </location>
</feature>
<dbReference type="PANTHER" id="PTHR24271">
    <property type="entry name" value="KALLIKREIN-RELATED"/>
    <property type="match status" value="1"/>
</dbReference>
<keyword evidence="8" id="KW-0865">Zymogen</keyword>
<dbReference type="EC" id="3.4.21.35" evidence="12"/>
<evidence type="ECO:0000256" key="7">
    <source>
        <dbReference type="ARBA" id="ARBA00022825"/>
    </source>
</evidence>
<feature type="domain" description="Peptidase S1" evidence="15">
    <location>
        <begin position="1"/>
        <end position="290"/>
    </location>
</feature>
<accession>A0A8J6AN74</accession>
<keyword evidence="10" id="KW-0325">Glycoprotein</keyword>
<dbReference type="FunFam" id="2.40.10.10:FF:000021">
    <property type="entry name" value="Kallikrein 1"/>
    <property type="match status" value="1"/>
</dbReference>
<evidence type="ECO:0000256" key="3">
    <source>
        <dbReference type="ARBA" id="ARBA00022525"/>
    </source>
</evidence>
<comment type="catalytic activity">
    <reaction evidence="11">
        <text>Preferential cleavage of Arg-|-Xaa bonds in small molecule substrates. Highly selective action to release kallidin (lysyl-bradykinin) from kininogen involves hydrolysis of Met-|-Xaa or Leu-|-Xaa.</text>
        <dbReference type="EC" id="3.4.21.35"/>
    </reaction>
</comment>
<name>A0A8J6AN74_GALPY</name>
<keyword evidence="17" id="KW-1185">Reference proteome</keyword>
<dbReference type="InterPro" id="IPR001254">
    <property type="entry name" value="Trypsin_dom"/>
</dbReference>
<dbReference type="InterPro" id="IPR001314">
    <property type="entry name" value="Peptidase_S1A"/>
</dbReference>
<evidence type="ECO:0000256" key="14">
    <source>
        <dbReference type="SAM" id="MobiDB-lite"/>
    </source>
</evidence>
<comment type="caution">
    <text evidence="16">The sequence shown here is derived from an EMBL/GenBank/DDBJ whole genome shotgun (WGS) entry which is preliminary data.</text>
</comment>
<dbReference type="GO" id="GO:0031638">
    <property type="term" value="P:zymogen activation"/>
    <property type="evidence" value="ECO:0007669"/>
    <property type="project" value="TreeGrafter"/>
</dbReference>
<keyword evidence="7 13" id="KW-0720">Serine protease</keyword>
<evidence type="ECO:0000256" key="6">
    <source>
        <dbReference type="ARBA" id="ARBA00022801"/>
    </source>
</evidence>
<evidence type="ECO:0000256" key="11">
    <source>
        <dbReference type="ARBA" id="ARBA00036706"/>
    </source>
</evidence>
<dbReference type="InterPro" id="IPR043504">
    <property type="entry name" value="Peptidase_S1_PA_chymotrypsin"/>
</dbReference>
<keyword evidence="6 13" id="KW-0378">Hydrolase</keyword>
<dbReference type="Pfam" id="PF00089">
    <property type="entry name" value="Trypsin"/>
    <property type="match status" value="3"/>
</dbReference>
<dbReference type="InterPro" id="IPR018114">
    <property type="entry name" value="TRYPSIN_HIS"/>
</dbReference>
<evidence type="ECO:0000256" key="10">
    <source>
        <dbReference type="ARBA" id="ARBA00023180"/>
    </source>
</evidence>
<dbReference type="PROSITE" id="PS00135">
    <property type="entry name" value="TRYPSIN_SER"/>
    <property type="match status" value="1"/>
</dbReference>
<evidence type="ECO:0000256" key="12">
    <source>
        <dbReference type="ARBA" id="ARBA00039014"/>
    </source>
</evidence>
<organism evidence="16 17">
    <name type="scientific">Galemys pyrenaicus</name>
    <name type="common">Iberian desman</name>
    <name type="synonym">Pyrenean desman</name>
    <dbReference type="NCBI Taxonomy" id="202257"/>
    <lineage>
        <taxon>Eukaryota</taxon>
        <taxon>Metazoa</taxon>
        <taxon>Chordata</taxon>
        <taxon>Craniata</taxon>
        <taxon>Vertebrata</taxon>
        <taxon>Euteleostomi</taxon>
        <taxon>Mammalia</taxon>
        <taxon>Eutheria</taxon>
        <taxon>Laurasiatheria</taxon>
        <taxon>Eulipotyphla</taxon>
        <taxon>Talpidae</taxon>
        <taxon>Galemys</taxon>
    </lineage>
</organism>
<keyword evidence="4 13" id="KW-0645">Protease</keyword>
<evidence type="ECO:0000256" key="5">
    <source>
        <dbReference type="ARBA" id="ARBA00022729"/>
    </source>
</evidence>
<sequence length="757" mass="82779">MFGGSSCAKYSQPFQAIVFYQMTMLCGGVLVHPQWVLTAAHCMTVHYELCTIILGLYSRYDWHTHVQSFEVTDGFPHPKYNLSLPWILDKLQEADLSNDLMLLRLDRPAKMTRNVKVLHLPISQPRMGGTCYTSGWDDVHEALRSQGGAGRTLLSWRGTGHQGQQERGPGSQGGERAVRTGRLRPLSHWPTDILQDTLQCVTVTLVPDTDCARVHDHKITDHMLCARGKPVFGPVCLELDPGTAPCVIKAIYPASSPKWCCTRSRPGLCPHDALSSAAQSDGDKVMRGEECEPHSQPWQAALFERGRFNCGASLISPRWVLSAAHCQTRFMSVRLGEHNLRRYDGPEQLRAVSRVIPHPSYKPRSHSNDLMLLQLSRAARLSPQVRPVALPTKCPRPGEMCVVSGWGLVSNNGPGAPGSPGSQVSLPDTLHCANISVISDASCSKDYPGHLLDSMVCAGVKGGGTDSCEVRGGACTRVLGGGDSGGPLVCGGILQGIVSWGDVPCDTTTKPGVYTKSRIIGGKTCVSHSQPWQAAIYHYSTFECGGVLVHPQWVLTAAHCLSDFIQVWLGRHNLWENEDTAQFAAVSQSFPHPLYKPNQHKDTTSSGIWRYDYSHDIMLLRLTQPVQITDSVKVLELPTKEPRVGSACSTSGWGSINPSKYLYPDELQCLDLTLLPNKDCEQAYTDQVTDTMLCAGDRAGGKDTCVGDSGGPLICDGEFQGLTSWGDFPCAKPKTPAIYTKVLEYVPWIKKIMADHP</sequence>
<evidence type="ECO:0000256" key="13">
    <source>
        <dbReference type="RuleBase" id="RU363034"/>
    </source>
</evidence>
<keyword evidence="5" id="KW-0732">Signal</keyword>
<comment type="similarity">
    <text evidence="2">Belongs to the peptidase S1 family. Snake venom subfamily.</text>
</comment>
<dbReference type="GO" id="GO:0004252">
    <property type="term" value="F:serine-type endopeptidase activity"/>
    <property type="evidence" value="ECO:0007669"/>
    <property type="project" value="UniProtKB-EC"/>
</dbReference>
<dbReference type="PANTHER" id="PTHR24271:SF47">
    <property type="entry name" value="KALLIKREIN-1"/>
    <property type="match status" value="1"/>
</dbReference>
<gene>
    <name evidence="16" type="ORF">J0S82_018009</name>
</gene>
<dbReference type="FunFam" id="2.40.10.10:FF:000056">
    <property type="entry name" value="Kallikrein related peptidase 11"/>
    <property type="match status" value="1"/>
</dbReference>
<dbReference type="GO" id="GO:0005576">
    <property type="term" value="C:extracellular region"/>
    <property type="evidence" value="ECO:0007669"/>
    <property type="project" value="UniProtKB-SubCell"/>
</dbReference>
<dbReference type="GO" id="GO:0003073">
    <property type="term" value="P:regulation of systemic arterial blood pressure"/>
    <property type="evidence" value="ECO:0007669"/>
    <property type="project" value="TreeGrafter"/>
</dbReference>
<evidence type="ECO:0000313" key="17">
    <source>
        <dbReference type="Proteomes" id="UP000700334"/>
    </source>
</evidence>
<dbReference type="PRINTS" id="PR00722">
    <property type="entry name" value="CHYMOTRYPSIN"/>
</dbReference>
<dbReference type="PROSITE" id="PS50240">
    <property type="entry name" value="TRYPSIN_DOM"/>
    <property type="match status" value="3"/>
</dbReference>
<reference evidence="16" key="1">
    <citation type="journal article" date="2021" name="Evol. Appl.">
        <title>The genome of the Pyrenean desman and the effects of bottlenecks and inbreeding on the genomic landscape of an endangered species.</title>
        <authorList>
            <person name="Escoda L."/>
            <person name="Castresana J."/>
        </authorList>
    </citation>
    <scope>NUCLEOTIDE SEQUENCE</scope>
    <source>
        <strain evidence="16">IBE-C5619</strain>
    </source>
</reference>
<dbReference type="Gene3D" id="2.40.10.10">
    <property type="entry name" value="Trypsin-like serine proteases"/>
    <property type="match status" value="6"/>
</dbReference>
<evidence type="ECO:0000313" key="16">
    <source>
        <dbReference type="EMBL" id="KAG8521475.1"/>
    </source>
</evidence>
<dbReference type="InterPro" id="IPR009003">
    <property type="entry name" value="Peptidase_S1_PA"/>
</dbReference>
<feature type="region of interest" description="Disordered" evidence="14">
    <location>
        <begin position="154"/>
        <end position="177"/>
    </location>
</feature>
<keyword evidence="3" id="KW-0964">Secreted</keyword>
<protein>
    <recommendedName>
        <fullName evidence="12">tissue kallikrein</fullName>
        <ecNumber evidence="12">3.4.21.35</ecNumber>
    </recommendedName>
</protein>
<dbReference type="PROSITE" id="PS00134">
    <property type="entry name" value="TRYPSIN_HIS"/>
    <property type="match status" value="1"/>
</dbReference>
<dbReference type="GO" id="GO:0030141">
    <property type="term" value="C:secretory granule"/>
    <property type="evidence" value="ECO:0007669"/>
    <property type="project" value="TreeGrafter"/>
</dbReference>
<dbReference type="CDD" id="cd00190">
    <property type="entry name" value="Tryp_SPc"/>
    <property type="match status" value="3"/>
</dbReference>
<evidence type="ECO:0000256" key="8">
    <source>
        <dbReference type="ARBA" id="ARBA00023145"/>
    </source>
</evidence>
<dbReference type="SMART" id="SM00020">
    <property type="entry name" value="Tryp_SPc"/>
    <property type="match status" value="3"/>
</dbReference>
<dbReference type="EMBL" id="JAGFMF010011469">
    <property type="protein sequence ID" value="KAG8521475.1"/>
    <property type="molecule type" value="Genomic_DNA"/>
</dbReference>
<dbReference type="FunFam" id="2.40.10.10:FF:000010">
    <property type="entry name" value="Kallikrein related peptidase 11"/>
    <property type="match status" value="2"/>
</dbReference>
<evidence type="ECO:0000256" key="4">
    <source>
        <dbReference type="ARBA" id="ARBA00022670"/>
    </source>
</evidence>
<dbReference type="OrthoDB" id="10059102at2759"/>
<evidence type="ECO:0000256" key="1">
    <source>
        <dbReference type="ARBA" id="ARBA00004613"/>
    </source>
</evidence>
<dbReference type="InterPro" id="IPR033116">
    <property type="entry name" value="TRYPSIN_SER"/>
</dbReference>
<feature type="domain" description="Peptidase S1" evidence="15">
    <location>
        <begin position="519"/>
        <end position="754"/>
    </location>
</feature>